<evidence type="ECO:0000313" key="2">
    <source>
        <dbReference type="Proteomes" id="UP001601303"/>
    </source>
</evidence>
<protein>
    <submittedName>
        <fullName evidence="1">Uncharacterized protein</fullName>
    </submittedName>
</protein>
<evidence type="ECO:0000313" key="1">
    <source>
        <dbReference type="EMBL" id="MFE9601986.1"/>
    </source>
</evidence>
<reference evidence="1 2" key="1">
    <citation type="submission" date="2024-10" db="EMBL/GenBank/DDBJ databases">
        <title>The Natural Products Discovery Center: Release of the First 8490 Sequenced Strains for Exploring Actinobacteria Biosynthetic Diversity.</title>
        <authorList>
            <person name="Kalkreuter E."/>
            <person name="Kautsar S.A."/>
            <person name="Yang D."/>
            <person name="Bader C.D."/>
            <person name="Teijaro C.N."/>
            <person name="Fluegel L."/>
            <person name="Davis C.M."/>
            <person name="Simpson J.R."/>
            <person name="Lauterbach L."/>
            <person name="Steele A.D."/>
            <person name="Gui C."/>
            <person name="Meng S."/>
            <person name="Li G."/>
            <person name="Viehrig K."/>
            <person name="Ye F."/>
            <person name="Su P."/>
            <person name="Kiefer A.F."/>
            <person name="Nichols A."/>
            <person name="Cepeda A.J."/>
            <person name="Yan W."/>
            <person name="Fan B."/>
            <person name="Jiang Y."/>
            <person name="Adhikari A."/>
            <person name="Zheng C.-J."/>
            <person name="Schuster L."/>
            <person name="Cowan T.M."/>
            <person name="Smanski M.J."/>
            <person name="Chevrette M.G."/>
            <person name="De Carvalho L.P.S."/>
            <person name="Shen B."/>
        </authorList>
    </citation>
    <scope>NUCLEOTIDE SEQUENCE [LARGE SCALE GENOMIC DNA]</scope>
    <source>
        <strain evidence="1 2">NPDC006488</strain>
    </source>
</reference>
<dbReference type="Proteomes" id="UP001601303">
    <property type="component" value="Unassembled WGS sequence"/>
</dbReference>
<dbReference type="RefSeq" id="WP_388109583.1">
    <property type="nucleotide sequence ID" value="NZ_JBIAHM010000009.1"/>
</dbReference>
<sequence>MCEDDAVIIAGSTEIPVRARLSKNYTEEFGEVWSGSLITDDGSDLYPLHDNDDLVLRMSDGQEGRFTADWVTTNGRNGLIDVEGMGRAPF</sequence>
<proteinExistence type="predicted"/>
<dbReference type="EMBL" id="JBIAHM010000009">
    <property type="protein sequence ID" value="MFE9601986.1"/>
    <property type="molecule type" value="Genomic_DNA"/>
</dbReference>
<accession>A0ABW6M799</accession>
<keyword evidence="2" id="KW-1185">Reference proteome</keyword>
<gene>
    <name evidence="1" type="ORF">ACFYNQ_25905</name>
</gene>
<comment type="caution">
    <text evidence="1">The sequence shown here is derived from an EMBL/GenBank/DDBJ whole genome shotgun (WGS) entry which is preliminary data.</text>
</comment>
<organism evidence="1 2">
    <name type="scientific">Streptomyces hokutonensis</name>
    <dbReference type="NCBI Taxonomy" id="1306990"/>
    <lineage>
        <taxon>Bacteria</taxon>
        <taxon>Bacillati</taxon>
        <taxon>Actinomycetota</taxon>
        <taxon>Actinomycetes</taxon>
        <taxon>Kitasatosporales</taxon>
        <taxon>Streptomycetaceae</taxon>
        <taxon>Streptomyces</taxon>
    </lineage>
</organism>
<name>A0ABW6M799_9ACTN</name>